<feature type="domain" description="HhH-GPD" evidence="4">
    <location>
        <begin position="658"/>
        <end position="746"/>
    </location>
</feature>
<protein>
    <recommendedName>
        <fullName evidence="4">HhH-GPD domain-containing protein</fullName>
    </recommendedName>
</protein>
<keyword evidence="2" id="KW-0539">Nucleus</keyword>
<feature type="compositionally biased region" description="Basic residues" evidence="3">
    <location>
        <begin position="449"/>
        <end position="465"/>
    </location>
</feature>
<comment type="subcellular location">
    <subcellularLocation>
        <location evidence="1">Nucleus</location>
    </subcellularLocation>
</comment>
<feature type="region of interest" description="Disordered" evidence="3">
    <location>
        <begin position="194"/>
        <end position="265"/>
    </location>
</feature>
<dbReference type="OrthoDB" id="444127at2759"/>
<dbReference type="GO" id="GO:0005634">
    <property type="term" value="C:nucleus"/>
    <property type="evidence" value="ECO:0007669"/>
    <property type="project" value="UniProtKB-SubCell"/>
</dbReference>
<dbReference type="InterPro" id="IPR011257">
    <property type="entry name" value="DNA_glycosylase"/>
</dbReference>
<dbReference type="Pfam" id="PF00730">
    <property type="entry name" value="HhH-GPD"/>
    <property type="match status" value="1"/>
</dbReference>
<feature type="compositionally biased region" description="Polar residues" evidence="3">
    <location>
        <begin position="65"/>
        <end position="74"/>
    </location>
</feature>
<evidence type="ECO:0000313" key="6">
    <source>
        <dbReference type="Proteomes" id="UP001152649"/>
    </source>
</evidence>
<organism evidence="5 6">
    <name type="scientific">Penicillium salamii</name>
    <dbReference type="NCBI Taxonomy" id="1612424"/>
    <lineage>
        <taxon>Eukaryota</taxon>
        <taxon>Fungi</taxon>
        <taxon>Dikarya</taxon>
        <taxon>Ascomycota</taxon>
        <taxon>Pezizomycotina</taxon>
        <taxon>Eurotiomycetes</taxon>
        <taxon>Eurotiomycetidae</taxon>
        <taxon>Eurotiales</taxon>
        <taxon>Aspergillaceae</taxon>
        <taxon>Penicillium</taxon>
    </lineage>
</organism>
<dbReference type="GO" id="GO:0003824">
    <property type="term" value="F:catalytic activity"/>
    <property type="evidence" value="ECO:0007669"/>
    <property type="project" value="InterPro"/>
</dbReference>
<dbReference type="InterPro" id="IPR045138">
    <property type="entry name" value="MeCP2/MBD4"/>
</dbReference>
<feature type="compositionally biased region" description="Basic and acidic residues" evidence="3">
    <location>
        <begin position="438"/>
        <end position="448"/>
    </location>
</feature>
<gene>
    <name evidence="5" type="ORF">PSALAMII_LOCUS5898</name>
</gene>
<name>A0A9W4J7M9_9EURO</name>
<proteinExistence type="predicted"/>
<sequence>MDTPFEFAVVVPCQSFDYDPLNPFDEHYFDRTVDKILSEEASMEESRHEQDDVEGQSELKDDMTSESTVQATSDSRIEESTAPRSPPPSTSAPSNEWAPDYEDQHIFASVGKEKRVEVLVAISKMPFMLKHPVTTSERIKFTSEVIALANDAGIQQPYVDSLVEFVRQTYFWEHEITPTESNATTFGDEINDLEELPIQPVNDEVKDKQPASKKRRRSAASSPVISRRAETSPETQPAAMSTPAGTAHQTPDMSSSGARKPKKVACADCRRRKRRCCHNEYRPMDLINAKDDAIKPLDLPTPSVKRARIQKDTPDKQDDAHKPLDLPTPVVKRVRIQQDMPDEQEEAQKPLHPVTPPVKRVKFQPVTPDEEFVDALEQPATPEQDNISNFPEIINLLEESTLGDPEKSTEAVAPADNVVPDNLQTLADQDTKSQPPKRSKDELEEFKKAKNQRKRARRNEKKRRASMGLDQADESVDQPLQNENSSATVQQKSTNPRAKASNERKLAFHSAKEIDIDSHKILLFTSFQEPSRVGCGFLKTSDLPGLTPSDEVKSKYFSKADQRDDVQPGRQHSAISPTPLIPEQIDCVPNRPERTADCPLLNLPPTPQTPRRRYPKLSPYFPIAQVDPESCLPFPPIDAPSFGLIQEQLAHDPFRLLIATIFLNRTRGGVALPVLFQVFERYPTIEAMASATQSDLVSMIRCLGFQNQRARKCITLAQTWLTDPPTPHKRYRRIHYPREYDGRNVGRDECIDAEDLRVAWEVAHLPGVGAYSLDSWRIFCRDELRGLATDWIGTGANEAGFVPEWKCVLPQDKELRAYLTWMWLKEGWAWDHNTGDLTAASEQTMKAARSGGIAHEEDGNWVLETSPVKAKNGLHS</sequence>
<dbReference type="PANTHER" id="PTHR15074">
    <property type="entry name" value="METHYL-CPG-BINDING PROTEIN"/>
    <property type="match status" value="1"/>
</dbReference>
<dbReference type="InterPro" id="IPR003265">
    <property type="entry name" value="HhH-GPD_domain"/>
</dbReference>
<dbReference type="GO" id="GO:0003677">
    <property type="term" value="F:DNA binding"/>
    <property type="evidence" value="ECO:0007669"/>
    <property type="project" value="InterPro"/>
</dbReference>
<dbReference type="Proteomes" id="UP001152649">
    <property type="component" value="Unassembled WGS sequence"/>
</dbReference>
<feature type="compositionally biased region" description="Basic and acidic residues" evidence="3">
    <location>
        <begin position="39"/>
        <end position="50"/>
    </location>
</feature>
<comment type="caution">
    <text evidence="5">The sequence shown here is derived from an EMBL/GenBank/DDBJ whole genome shotgun (WGS) entry which is preliminary data.</text>
</comment>
<evidence type="ECO:0000256" key="1">
    <source>
        <dbReference type="ARBA" id="ARBA00004123"/>
    </source>
</evidence>
<feature type="compositionally biased region" description="Polar residues" evidence="3">
    <location>
        <begin position="478"/>
        <end position="496"/>
    </location>
</feature>
<dbReference type="PANTHER" id="PTHR15074:SF0">
    <property type="entry name" value="METHYL-CPG-BINDING DOMAIN PROTEIN 4-LIKE PROTEIN"/>
    <property type="match status" value="1"/>
</dbReference>
<dbReference type="EMBL" id="CAJVPG010000244">
    <property type="protein sequence ID" value="CAG8382655.1"/>
    <property type="molecule type" value="Genomic_DNA"/>
</dbReference>
<evidence type="ECO:0000313" key="5">
    <source>
        <dbReference type="EMBL" id="CAG8382655.1"/>
    </source>
</evidence>
<feature type="compositionally biased region" description="Polar residues" evidence="3">
    <location>
        <begin position="232"/>
        <end position="257"/>
    </location>
</feature>
<feature type="compositionally biased region" description="Polar residues" evidence="3">
    <location>
        <begin position="422"/>
        <end position="436"/>
    </location>
</feature>
<accession>A0A9W4J7M9</accession>
<feature type="region of interest" description="Disordered" evidence="3">
    <location>
        <begin position="403"/>
        <end position="505"/>
    </location>
</feature>
<reference evidence="5" key="1">
    <citation type="submission" date="2021-07" db="EMBL/GenBank/DDBJ databases">
        <authorList>
            <person name="Branca A.L. A."/>
        </authorList>
    </citation>
    <scope>NUCLEOTIDE SEQUENCE</scope>
</reference>
<evidence type="ECO:0000256" key="3">
    <source>
        <dbReference type="SAM" id="MobiDB-lite"/>
    </source>
</evidence>
<dbReference type="AlphaFoldDB" id="A0A9W4J7M9"/>
<dbReference type="GO" id="GO:0006285">
    <property type="term" value="P:base-excision repair, AP site formation"/>
    <property type="evidence" value="ECO:0007669"/>
    <property type="project" value="UniProtKB-ARBA"/>
</dbReference>
<dbReference type="Gene3D" id="1.10.340.30">
    <property type="entry name" value="Hypothetical protein, domain 2"/>
    <property type="match status" value="1"/>
</dbReference>
<evidence type="ECO:0000259" key="4">
    <source>
        <dbReference type="Pfam" id="PF00730"/>
    </source>
</evidence>
<dbReference type="SUPFAM" id="SSF48150">
    <property type="entry name" value="DNA-glycosylase"/>
    <property type="match status" value="1"/>
</dbReference>
<feature type="region of interest" description="Disordered" evidence="3">
    <location>
        <begin position="39"/>
        <end position="99"/>
    </location>
</feature>
<evidence type="ECO:0000256" key="2">
    <source>
        <dbReference type="ARBA" id="ARBA00023242"/>
    </source>
</evidence>
<feature type="region of interest" description="Disordered" evidence="3">
    <location>
        <begin position="560"/>
        <end position="584"/>
    </location>
</feature>
<dbReference type="FunFam" id="1.10.340.30:FF:000020">
    <property type="entry name" value="Pre-mRNA splicing factor, putative"/>
    <property type="match status" value="1"/>
</dbReference>
<keyword evidence="6" id="KW-1185">Reference proteome</keyword>